<organism evidence="2 3">
    <name type="scientific">Candidatus Shapirobacteria bacterium CG03_land_8_20_14_0_80_35_14</name>
    <dbReference type="NCBI Taxonomy" id="1974878"/>
    <lineage>
        <taxon>Bacteria</taxon>
        <taxon>Candidatus Shapironibacteriota</taxon>
    </lineage>
</organism>
<comment type="caution">
    <text evidence="2">The sequence shown here is derived from an EMBL/GenBank/DDBJ whole genome shotgun (WGS) entry which is preliminary data.</text>
</comment>
<evidence type="ECO:0000313" key="3">
    <source>
        <dbReference type="Proteomes" id="UP000229191"/>
    </source>
</evidence>
<evidence type="ECO:0000256" key="1">
    <source>
        <dbReference type="SAM" id="Phobius"/>
    </source>
</evidence>
<name>A0A2M7BM87_9BACT</name>
<proteinExistence type="predicted"/>
<reference evidence="3" key="1">
    <citation type="submission" date="2017-09" db="EMBL/GenBank/DDBJ databases">
        <title>Depth-based differentiation of microbial function through sediment-hosted aquifers and enrichment of novel symbionts in the deep terrestrial subsurface.</title>
        <authorList>
            <person name="Probst A.J."/>
            <person name="Ladd B."/>
            <person name="Jarett J.K."/>
            <person name="Geller-Mcgrath D.E."/>
            <person name="Sieber C.M.K."/>
            <person name="Emerson J.B."/>
            <person name="Anantharaman K."/>
            <person name="Thomas B.C."/>
            <person name="Malmstrom R."/>
            <person name="Stieglmeier M."/>
            <person name="Klingl A."/>
            <person name="Woyke T."/>
            <person name="Ryan C.M."/>
            <person name="Banfield J.F."/>
        </authorList>
    </citation>
    <scope>NUCLEOTIDE SEQUENCE [LARGE SCALE GENOMIC DNA]</scope>
</reference>
<dbReference type="Proteomes" id="UP000229191">
    <property type="component" value="Unassembled WGS sequence"/>
</dbReference>
<gene>
    <name evidence="2" type="ORF">COS53_04080</name>
</gene>
<dbReference type="EMBL" id="PEVB01000110">
    <property type="protein sequence ID" value="PIV06600.1"/>
    <property type="molecule type" value="Genomic_DNA"/>
</dbReference>
<feature type="transmembrane region" description="Helical" evidence="1">
    <location>
        <begin position="12"/>
        <end position="30"/>
    </location>
</feature>
<dbReference type="AlphaFoldDB" id="A0A2M7BM87"/>
<keyword evidence="1" id="KW-1133">Transmembrane helix</keyword>
<sequence>MNIMKKKKKLFRYVVIGVCVILSILIIFIVKNYQLRVDDMWQKYENTSYNFKFYYPSSLNITTDNKSNSFNVYLQDGGKELFRIHVYKPEWDVDDDEFKIREEKINNNLFNVLLFPKGLDSGDFKLNQPILYYITDQGDIRYSFQFSNQVVLSPTQKGILSTFNVVK</sequence>
<accession>A0A2M7BM87</accession>
<evidence type="ECO:0000313" key="2">
    <source>
        <dbReference type="EMBL" id="PIV06600.1"/>
    </source>
</evidence>
<keyword evidence="1" id="KW-0472">Membrane</keyword>
<protein>
    <submittedName>
        <fullName evidence="2">Uncharacterized protein</fullName>
    </submittedName>
</protein>
<keyword evidence="1" id="KW-0812">Transmembrane</keyword>